<evidence type="ECO:0000313" key="9">
    <source>
        <dbReference type="Proteomes" id="UP000324726"/>
    </source>
</evidence>
<dbReference type="SUPFAM" id="SSF51182">
    <property type="entry name" value="RmlC-like cupins"/>
    <property type="match status" value="1"/>
</dbReference>
<dbReference type="InterPro" id="IPR011051">
    <property type="entry name" value="RmlC_Cupin_sf"/>
</dbReference>
<organism evidence="8 9">
    <name type="scientific">Corynebacterium urealyticum</name>
    <dbReference type="NCBI Taxonomy" id="43771"/>
    <lineage>
        <taxon>Bacteria</taxon>
        <taxon>Bacillati</taxon>
        <taxon>Actinomycetota</taxon>
        <taxon>Actinomycetes</taxon>
        <taxon>Mycobacteriales</taxon>
        <taxon>Corynebacteriaceae</taxon>
        <taxon>Corynebacterium</taxon>
    </lineage>
</organism>
<evidence type="ECO:0000313" key="8">
    <source>
        <dbReference type="EMBL" id="TYR20742.1"/>
    </source>
</evidence>
<dbReference type="Proteomes" id="UP000324726">
    <property type="component" value="Unassembled WGS sequence"/>
</dbReference>
<dbReference type="GO" id="GO:0043565">
    <property type="term" value="F:sequence-specific DNA binding"/>
    <property type="evidence" value="ECO:0007669"/>
    <property type="project" value="InterPro"/>
</dbReference>
<evidence type="ECO:0000256" key="5">
    <source>
        <dbReference type="ARBA" id="ARBA00074140"/>
    </source>
</evidence>
<dbReference type="FunFam" id="1.10.10.60:FF:000132">
    <property type="entry name" value="AraC family transcriptional regulator"/>
    <property type="match status" value="1"/>
</dbReference>
<keyword evidence="1" id="KW-0678">Repressor</keyword>
<keyword evidence="4" id="KW-0804">Transcription</keyword>
<dbReference type="EMBL" id="VSZI01000001">
    <property type="protein sequence ID" value="TYR20742.1"/>
    <property type="molecule type" value="Genomic_DNA"/>
</dbReference>
<dbReference type="InterPro" id="IPR018060">
    <property type="entry name" value="HTH_AraC"/>
</dbReference>
<evidence type="ECO:0000256" key="1">
    <source>
        <dbReference type="ARBA" id="ARBA00022491"/>
    </source>
</evidence>
<dbReference type="InterPro" id="IPR009057">
    <property type="entry name" value="Homeodomain-like_sf"/>
</dbReference>
<keyword evidence="3" id="KW-0238">DNA-binding</keyword>
<dbReference type="Gene3D" id="1.10.10.60">
    <property type="entry name" value="Homeodomain-like"/>
    <property type="match status" value="1"/>
</dbReference>
<evidence type="ECO:0000259" key="7">
    <source>
        <dbReference type="PROSITE" id="PS01124"/>
    </source>
</evidence>
<evidence type="ECO:0000256" key="4">
    <source>
        <dbReference type="ARBA" id="ARBA00023163"/>
    </source>
</evidence>
<dbReference type="Pfam" id="PF12833">
    <property type="entry name" value="HTH_18"/>
    <property type="match status" value="1"/>
</dbReference>
<dbReference type="PANTHER" id="PTHR11019">
    <property type="entry name" value="HTH-TYPE TRANSCRIPTIONAL REGULATOR NIMR"/>
    <property type="match status" value="1"/>
</dbReference>
<dbReference type="GO" id="GO:0003700">
    <property type="term" value="F:DNA-binding transcription factor activity"/>
    <property type="evidence" value="ECO:0007669"/>
    <property type="project" value="InterPro"/>
</dbReference>
<dbReference type="SUPFAM" id="SSF46689">
    <property type="entry name" value="Homeodomain-like"/>
    <property type="match status" value="1"/>
</dbReference>
<reference evidence="8 9" key="1">
    <citation type="submission" date="2019-08" db="EMBL/GenBank/DDBJ databases">
        <title>Draft genome of C. urealyticum strain VH4248.</title>
        <authorList>
            <person name="Navas J."/>
        </authorList>
    </citation>
    <scope>NUCLEOTIDE SEQUENCE [LARGE SCALE GENOMIC DNA]</scope>
    <source>
        <strain evidence="8 9">VH4248</strain>
    </source>
</reference>
<keyword evidence="2" id="KW-0805">Transcription regulation</keyword>
<gene>
    <name evidence="8" type="ORF">FYJ87_07410</name>
</gene>
<evidence type="ECO:0000256" key="6">
    <source>
        <dbReference type="ARBA" id="ARBA00079449"/>
    </source>
</evidence>
<dbReference type="RefSeq" id="WP_052127050.1">
    <property type="nucleotide sequence ID" value="NZ_CP136640.1"/>
</dbReference>
<dbReference type="PROSITE" id="PS01124">
    <property type="entry name" value="HTH_ARAC_FAMILY_2"/>
    <property type="match status" value="1"/>
</dbReference>
<comment type="caution">
    <text evidence="8">The sequence shown here is derived from an EMBL/GenBank/DDBJ whole genome shotgun (WGS) entry which is preliminary data.</text>
</comment>
<dbReference type="PANTHER" id="PTHR11019:SF199">
    <property type="entry name" value="HTH-TYPE TRANSCRIPTIONAL REGULATOR NIMR"/>
    <property type="match status" value="1"/>
</dbReference>
<feature type="domain" description="HTH araC/xylS-type" evidence="7">
    <location>
        <begin position="176"/>
        <end position="273"/>
    </location>
</feature>
<protein>
    <recommendedName>
        <fullName evidence="5">HTH-type transcriptional regulator RipA</fullName>
    </recommendedName>
    <alternativeName>
        <fullName evidence="6">Repressor of iron proteins A</fullName>
    </alternativeName>
</protein>
<accession>A0A5D4FMQ2</accession>
<sequence length="277" mass="30634">MTLLDSSSTGECIDDAVGLPVRERIVPEGYLLTTRFLRYAYVDDADGCSPVEHAHPEHVVFWPERASAEIEVEGIRRRLTVGQGLWVPAGTRHAASRAPSTTLAALHLLPEAWDGPAAEVRPVTVNAALRELLTHLAITGMPRQQRLRAQRVCLELVADEVFPVIELPLPRDPRIAPIARAIMRDPADDRSIEDWAWITSTSARTLARAFRAETGMTFSQWRMAARMSAAVRLLSDGTPVGMVARRVGYATFSAFSAAFHRVMGRPPHRFLPANNDD</sequence>
<evidence type="ECO:0000256" key="3">
    <source>
        <dbReference type="ARBA" id="ARBA00023125"/>
    </source>
</evidence>
<dbReference type="Gene3D" id="2.60.120.10">
    <property type="entry name" value="Jelly Rolls"/>
    <property type="match status" value="1"/>
</dbReference>
<dbReference type="AlphaFoldDB" id="A0A5D4FMQ2"/>
<dbReference type="SMART" id="SM00342">
    <property type="entry name" value="HTH_ARAC"/>
    <property type="match status" value="1"/>
</dbReference>
<name>A0A5D4FMQ2_9CORY</name>
<proteinExistence type="predicted"/>
<dbReference type="InterPro" id="IPR014710">
    <property type="entry name" value="RmlC-like_jellyroll"/>
</dbReference>
<evidence type="ECO:0000256" key="2">
    <source>
        <dbReference type="ARBA" id="ARBA00023015"/>
    </source>
</evidence>